<keyword evidence="7" id="KW-0804">Transcription</keyword>
<evidence type="ECO:0000259" key="8">
    <source>
        <dbReference type="PROSITE" id="PS01124"/>
    </source>
</evidence>
<dbReference type="PANTHER" id="PTHR30532">
    <property type="entry name" value="IRON III DICITRATE-BINDING PERIPLASMIC PROTEIN"/>
    <property type="match status" value="1"/>
</dbReference>
<dbReference type="InterPro" id="IPR018062">
    <property type="entry name" value="HTH_AraC-typ_CS"/>
</dbReference>
<dbReference type="AlphaFoldDB" id="A0A1B2DE38"/>
<keyword evidence="4" id="KW-0732">Signal</keyword>
<accession>A0A1B2DE38</accession>
<reference evidence="10" key="1">
    <citation type="submission" date="2016-08" db="EMBL/GenBank/DDBJ databases">
        <title>Complete Genome Seqeunce of Paenibacillus sp. BIHB 4019 from tea rhizoplane.</title>
        <authorList>
            <person name="Thakur R."/>
            <person name="Swarnkar M.K."/>
            <person name="Gulati A."/>
        </authorList>
    </citation>
    <scope>NUCLEOTIDE SEQUENCE [LARGE SCALE GENOMIC DNA]</scope>
    <source>
        <strain evidence="10">BIHB4019</strain>
    </source>
</reference>
<organism evidence="10">
    <name type="scientific">Paenibacillus sp. BIHB 4019</name>
    <dbReference type="NCBI Taxonomy" id="1870819"/>
    <lineage>
        <taxon>Bacteria</taxon>
        <taxon>Bacillati</taxon>
        <taxon>Bacillota</taxon>
        <taxon>Bacilli</taxon>
        <taxon>Bacillales</taxon>
        <taxon>Paenibacillaceae</taxon>
        <taxon>Paenibacillus</taxon>
    </lineage>
</organism>
<keyword evidence="5" id="KW-0805">Transcription regulation</keyword>
<evidence type="ECO:0000256" key="6">
    <source>
        <dbReference type="ARBA" id="ARBA00023125"/>
    </source>
</evidence>
<evidence type="ECO:0000259" key="9">
    <source>
        <dbReference type="PROSITE" id="PS50983"/>
    </source>
</evidence>
<comment type="similarity">
    <text evidence="2">Belongs to the bacterial solute-binding protein 8 family.</text>
</comment>
<evidence type="ECO:0000256" key="4">
    <source>
        <dbReference type="ARBA" id="ARBA00022729"/>
    </source>
</evidence>
<dbReference type="InterPro" id="IPR020449">
    <property type="entry name" value="Tscrpt_reg_AraC-type_HTH"/>
</dbReference>
<dbReference type="Gene3D" id="3.40.50.1980">
    <property type="entry name" value="Nitrogenase molybdenum iron protein domain"/>
    <property type="match status" value="2"/>
</dbReference>
<comment type="subcellular location">
    <subcellularLocation>
        <location evidence="1">Cell envelope</location>
    </subcellularLocation>
</comment>
<gene>
    <name evidence="10" type="ORF">BBD42_05555</name>
</gene>
<feature type="domain" description="Fe/B12 periplasmic-binding" evidence="9">
    <location>
        <begin position="114"/>
        <end position="374"/>
    </location>
</feature>
<dbReference type="InterPro" id="IPR009057">
    <property type="entry name" value="Homeodomain-like_sf"/>
</dbReference>
<protein>
    <submittedName>
        <fullName evidence="10">AraC family transcriptional regulator</fullName>
    </submittedName>
</protein>
<dbReference type="Pfam" id="PF01497">
    <property type="entry name" value="Peripla_BP_2"/>
    <property type="match status" value="1"/>
</dbReference>
<evidence type="ECO:0000256" key="2">
    <source>
        <dbReference type="ARBA" id="ARBA00008814"/>
    </source>
</evidence>
<dbReference type="SUPFAM" id="SSF46689">
    <property type="entry name" value="Homeodomain-like"/>
    <property type="match status" value="2"/>
</dbReference>
<dbReference type="SUPFAM" id="SSF53807">
    <property type="entry name" value="Helical backbone' metal receptor"/>
    <property type="match status" value="1"/>
</dbReference>
<keyword evidence="3" id="KW-0813">Transport</keyword>
<proteinExistence type="inferred from homology"/>
<dbReference type="EMBL" id="CP016808">
    <property type="protein sequence ID" value="ANY65984.1"/>
    <property type="molecule type" value="Genomic_DNA"/>
</dbReference>
<dbReference type="PANTHER" id="PTHR30532:SF1">
    <property type="entry name" value="IRON(3+)-HYDROXAMATE-BINDING PROTEIN FHUD"/>
    <property type="match status" value="1"/>
</dbReference>
<evidence type="ECO:0000256" key="7">
    <source>
        <dbReference type="ARBA" id="ARBA00023163"/>
    </source>
</evidence>
<name>A0A1B2DE38_9BACL</name>
<dbReference type="GO" id="GO:0043565">
    <property type="term" value="F:sequence-specific DNA binding"/>
    <property type="evidence" value="ECO:0007669"/>
    <property type="project" value="InterPro"/>
</dbReference>
<dbReference type="Gene3D" id="1.10.10.60">
    <property type="entry name" value="Homeodomain-like"/>
    <property type="match status" value="2"/>
</dbReference>
<evidence type="ECO:0000256" key="1">
    <source>
        <dbReference type="ARBA" id="ARBA00004196"/>
    </source>
</evidence>
<dbReference type="PROSITE" id="PS01124">
    <property type="entry name" value="HTH_ARAC_FAMILY_2"/>
    <property type="match status" value="1"/>
</dbReference>
<evidence type="ECO:0000256" key="5">
    <source>
        <dbReference type="ARBA" id="ARBA00023015"/>
    </source>
</evidence>
<dbReference type="GO" id="GO:1901678">
    <property type="term" value="P:iron coordination entity transport"/>
    <property type="evidence" value="ECO:0007669"/>
    <property type="project" value="UniProtKB-ARBA"/>
</dbReference>
<dbReference type="InterPro" id="IPR051313">
    <property type="entry name" value="Bact_iron-sidero_bind"/>
</dbReference>
<dbReference type="SMART" id="SM00342">
    <property type="entry name" value="HTH_ARAC"/>
    <property type="match status" value="1"/>
</dbReference>
<sequence>MDDNQPPKTDLLSIRRFMEQHFNEPISVGQLAEMAHISPKYFVDLFRKTYGQSAIDYLTDLRINRAKKYLTETGYRLREIAHKVGYSDEFYFSRKFKKEVGVSPSVFAARPRQRIAVCSPSLIGQLLALGMIPVAAPLDSKWTPYYYNVYQMSIQVHMRYGDLQRHEEWDKLTKVRPDAIVGFDHLHEEEKQKLGSIAPALFIDKGQKNWREQLRQIASFLKGEQQAEKWIDGYGQKLESARTSIKHAVQEDTFAVLRIYGKQVHAYCNQAIFELLYKELQLSPAYEQNSLYNVELTLEQLSHLDPDRLLIVVCPEAESRSYWLALQHNKEWRALKAVRNHFVYLVPSDPWFEYSAIAMNRMLDEMLLLLTGYCPKAGTDKVHGDCIGHPL</sequence>
<evidence type="ECO:0000256" key="3">
    <source>
        <dbReference type="ARBA" id="ARBA00022448"/>
    </source>
</evidence>
<dbReference type="GO" id="GO:0003700">
    <property type="term" value="F:DNA-binding transcription factor activity"/>
    <property type="evidence" value="ECO:0007669"/>
    <property type="project" value="InterPro"/>
</dbReference>
<dbReference type="Pfam" id="PF12833">
    <property type="entry name" value="HTH_18"/>
    <property type="match status" value="1"/>
</dbReference>
<dbReference type="PROSITE" id="PS00041">
    <property type="entry name" value="HTH_ARAC_FAMILY_1"/>
    <property type="match status" value="1"/>
</dbReference>
<dbReference type="PROSITE" id="PS50983">
    <property type="entry name" value="FE_B12_PBP"/>
    <property type="match status" value="1"/>
</dbReference>
<dbReference type="GO" id="GO:0030288">
    <property type="term" value="C:outer membrane-bounded periplasmic space"/>
    <property type="evidence" value="ECO:0007669"/>
    <property type="project" value="TreeGrafter"/>
</dbReference>
<dbReference type="InterPro" id="IPR018060">
    <property type="entry name" value="HTH_AraC"/>
</dbReference>
<evidence type="ECO:0000313" key="10">
    <source>
        <dbReference type="EMBL" id="ANY65984.1"/>
    </source>
</evidence>
<feature type="domain" description="HTH araC/xylS-type" evidence="8">
    <location>
        <begin position="12"/>
        <end position="110"/>
    </location>
</feature>
<dbReference type="PRINTS" id="PR00032">
    <property type="entry name" value="HTHARAC"/>
</dbReference>
<dbReference type="RefSeq" id="WP_099517360.1">
    <property type="nucleotide sequence ID" value="NZ_CP016808.1"/>
</dbReference>
<dbReference type="InterPro" id="IPR002491">
    <property type="entry name" value="ABC_transptr_periplasmic_BD"/>
</dbReference>
<keyword evidence="6" id="KW-0238">DNA-binding</keyword>